<reference evidence="3" key="2">
    <citation type="submission" date="2025-08" db="UniProtKB">
        <authorList>
            <consortium name="RefSeq"/>
        </authorList>
    </citation>
    <scope>IDENTIFICATION</scope>
    <source>
        <tissue evidence="3">Leaf</tissue>
    </source>
</reference>
<evidence type="ECO:0000313" key="3">
    <source>
        <dbReference type="RefSeq" id="XP_056690785.1"/>
    </source>
</evidence>
<keyword evidence="2" id="KW-1185">Reference proteome</keyword>
<dbReference type="PANTHER" id="PTHR35296">
    <property type="entry name" value="EXPRESSED PROTEIN"/>
    <property type="match status" value="1"/>
</dbReference>
<dbReference type="PANTHER" id="PTHR35296:SF8">
    <property type="entry name" value="SMALL AUXIN-UP RNA-RELATED"/>
    <property type="match status" value="1"/>
</dbReference>
<sequence length="139" mass="16131">MAPMKNKMRKLQLMLRKCKSLSRQLKLKRSTSYTSLRSNNSTKEEEYETIFVGSSRRRYVIDSKYLSHPLFNALLQKSNQTPITDHQHSCSNSISITIMCEVVLFDHLLWMLDNGDPNLDNDDAFESLDQLADLYLHSS</sequence>
<proteinExistence type="inferred from homology"/>
<accession>A0ABM3R591</accession>
<name>A0ABM3R591_SPIOL</name>
<organism evidence="2 3">
    <name type="scientific">Spinacia oleracea</name>
    <name type="common">Spinach</name>
    <dbReference type="NCBI Taxonomy" id="3562"/>
    <lineage>
        <taxon>Eukaryota</taxon>
        <taxon>Viridiplantae</taxon>
        <taxon>Streptophyta</taxon>
        <taxon>Embryophyta</taxon>
        <taxon>Tracheophyta</taxon>
        <taxon>Spermatophyta</taxon>
        <taxon>Magnoliopsida</taxon>
        <taxon>eudicotyledons</taxon>
        <taxon>Gunneridae</taxon>
        <taxon>Pentapetalae</taxon>
        <taxon>Caryophyllales</taxon>
        <taxon>Chenopodiaceae</taxon>
        <taxon>Chenopodioideae</taxon>
        <taxon>Anserineae</taxon>
        <taxon>Spinacia</taxon>
    </lineage>
</organism>
<evidence type="ECO:0000313" key="2">
    <source>
        <dbReference type="Proteomes" id="UP000813463"/>
    </source>
</evidence>
<gene>
    <name evidence="3" type="primary">LOC130466072</name>
</gene>
<reference evidence="2" key="1">
    <citation type="journal article" date="2021" name="Nat. Commun.">
        <title>Genomic analyses provide insights into spinach domestication and the genetic basis of agronomic traits.</title>
        <authorList>
            <person name="Cai X."/>
            <person name="Sun X."/>
            <person name="Xu C."/>
            <person name="Sun H."/>
            <person name="Wang X."/>
            <person name="Ge C."/>
            <person name="Zhang Z."/>
            <person name="Wang Q."/>
            <person name="Fei Z."/>
            <person name="Jiao C."/>
            <person name="Wang Q."/>
        </authorList>
    </citation>
    <scope>NUCLEOTIDE SEQUENCE [LARGE SCALE GENOMIC DNA]</scope>
    <source>
        <strain evidence="2">cv. Varoflay</strain>
    </source>
</reference>
<comment type="similarity">
    <text evidence="1">Belongs to the ARG7 family.</text>
</comment>
<dbReference type="InterPro" id="IPR003676">
    <property type="entry name" value="SAUR_fam"/>
</dbReference>
<dbReference type="Proteomes" id="UP000813463">
    <property type="component" value="Chromosome 1"/>
</dbReference>
<dbReference type="RefSeq" id="XP_056690785.1">
    <property type="nucleotide sequence ID" value="XM_056834807.1"/>
</dbReference>
<protein>
    <submittedName>
        <fullName evidence="3">Auxin-responsive protein SAUR77</fullName>
    </submittedName>
</protein>
<dbReference type="GeneID" id="130466072"/>
<dbReference type="Pfam" id="PF02519">
    <property type="entry name" value="Auxin_inducible"/>
    <property type="match status" value="1"/>
</dbReference>
<evidence type="ECO:0000256" key="1">
    <source>
        <dbReference type="ARBA" id="ARBA00006974"/>
    </source>
</evidence>